<feature type="domain" description="CCR4-NOT transcription complex subunit 1-like NOT1 connector" evidence="14">
    <location>
        <begin position="1143"/>
        <end position="1327"/>
    </location>
</feature>
<keyword evidence="4" id="KW-0804">Transcription</keyword>
<evidence type="ECO:0000256" key="2">
    <source>
        <dbReference type="ARBA" id="ARBA00022491"/>
    </source>
</evidence>
<dbReference type="Gene3D" id="1.25.40.800">
    <property type="match status" value="1"/>
</dbReference>
<evidence type="ECO:0000256" key="1">
    <source>
        <dbReference type="ARBA" id="ARBA00004123"/>
    </source>
</evidence>
<feature type="domain" description="CCR4-NOT transcription complex subunit 1 CAF1-binding" evidence="11">
    <location>
        <begin position="637"/>
        <end position="853"/>
    </location>
</feature>
<comment type="function">
    <text evidence="6">Acts as a component of the CCR4-NOT core complex, which in the nucleus seems to be a general transcription factor, and in the cytoplasm the major mRNA deadenylase involved in mRNA turnover. The NOT protein subcomplex negatively regulates the basal and activated transcription of many genes. Preferentially affects TC-type TATA element-dependent transcription. Could directly or indirectly inhibit component(s) of the general transcription machinery.</text>
</comment>
<evidence type="ECO:0000259" key="13">
    <source>
        <dbReference type="Pfam" id="PF16418"/>
    </source>
</evidence>
<gene>
    <name evidence="15" type="ORF">PHYBLDRAFT_178582</name>
</gene>
<accession>A0A162Q613</accession>
<dbReference type="InterPro" id="IPR032191">
    <property type="entry name" value="CNOT1_CAF1_bind"/>
</dbReference>
<evidence type="ECO:0000256" key="8">
    <source>
        <dbReference type="SAM" id="MobiDB-lite"/>
    </source>
</evidence>
<dbReference type="GO" id="GO:0017148">
    <property type="term" value="P:negative regulation of translation"/>
    <property type="evidence" value="ECO:0007669"/>
    <property type="project" value="InterPro"/>
</dbReference>
<feature type="region of interest" description="Disordered" evidence="8">
    <location>
        <begin position="589"/>
        <end position="617"/>
    </location>
</feature>
<feature type="domain" description="CCR4-NOT transcription complex subunit 1 TTP binding" evidence="12">
    <location>
        <begin position="411"/>
        <end position="584"/>
    </location>
</feature>
<evidence type="ECO:0000259" key="10">
    <source>
        <dbReference type="Pfam" id="PF12842"/>
    </source>
</evidence>
<dbReference type="InterPro" id="IPR007196">
    <property type="entry name" value="CCR4-Not_Not1_C"/>
</dbReference>
<dbReference type="Pfam" id="PF12842">
    <property type="entry name" value="DUF3819"/>
    <property type="match status" value="1"/>
</dbReference>
<reference evidence="16" key="1">
    <citation type="submission" date="2015-06" db="EMBL/GenBank/DDBJ databases">
        <title>Expansion of signal transduction pathways in fungi by whole-genome duplication.</title>
        <authorList>
            <consortium name="DOE Joint Genome Institute"/>
            <person name="Corrochano L.M."/>
            <person name="Kuo A."/>
            <person name="Marcet-Houben M."/>
            <person name="Polaino S."/>
            <person name="Salamov A."/>
            <person name="Villalobos J.M."/>
            <person name="Alvarez M.I."/>
            <person name="Avalos J."/>
            <person name="Benito E.P."/>
            <person name="Benoit I."/>
            <person name="Burger G."/>
            <person name="Camino L.P."/>
            <person name="Canovas D."/>
            <person name="Cerda-Olmedo E."/>
            <person name="Cheng J.-F."/>
            <person name="Dominguez A."/>
            <person name="Elias M."/>
            <person name="Eslava A.P."/>
            <person name="Glaser F."/>
            <person name="Grimwood J."/>
            <person name="Gutierrez G."/>
            <person name="Heitman J."/>
            <person name="Henrissat B."/>
            <person name="Iturriaga E.A."/>
            <person name="Lang B.F."/>
            <person name="Lavin J.L."/>
            <person name="Lee S."/>
            <person name="Li W."/>
            <person name="Lindquist E."/>
            <person name="Lopez-Garcia S."/>
            <person name="Luque E.M."/>
            <person name="Marcos A.T."/>
            <person name="Martin J."/>
            <person name="McCluskey K."/>
            <person name="Medina H.R."/>
            <person name="Miralles-Duran A."/>
            <person name="Miyazaki A."/>
            <person name="Munoz-Torres E."/>
            <person name="Oguiza J.A."/>
            <person name="Ohm R."/>
            <person name="Olmedo M."/>
            <person name="Orejas M."/>
            <person name="Ortiz-Castellanos L."/>
            <person name="Pisabarro A.G."/>
            <person name="Rodriguez-Romero J."/>
            <person name="Ruiz-Herrera J."/>
            <person name="Ruiz-Vazquez R."/>
            <person name="Sanz C."/>
            <person name="Schackwitz W."/>
            <person name="Schmutz J."/>
            <person name="Shahriari M."/>
            <person name="Shelest E."/>
            <person name="Silva-Franco F."/>
            <person name="Soanes D."/>
            <person name="Syed K."/>
            <person name="Tagua V.G."/>
            <person name="Talbot N.J."/>
            <person name="Thon M."/>
            <person name="De vries R.P."/>
            <person name="Wiebenga A."/>
            <person name="Yadav J.S."/>
            <person name="Braun E.L."/>
            <person name="Baker S."/>
            <person name="Garre V."/>
            <person name="Horwitz B."/>
            <person name="Torres-Martinez S."/>
            <person name="Idnurm A."/>
            <person name="Herrera-Estrella A."/>
            <person name="Gabaldon T."/>
            <person name="Grigoriev I.V."/>
        </authorList>
    </citation>
    <scope>NUCLEOTIDE SEQUENCE [LARGE SCALE GENOMIC DNA]</scope>
    <source>
        <strain evidence="16">NRRL 1555(-)</strain>
    </source>
</reference>
<dbReference type="PANTHER" id="PTHR13162">
    <property type="entry name" value="CCR4-NOT TRANSCRIPTION COMPLEX"/>
    <property type="match status" value="1"/>
</dbReference>
<dbReference type="Pfam" id="PF04054">
    <property type="entry name" value="Not1"/>
    <property type="match status" value="1"/>
</dbReference>
<evidence type="ECO:0000259" key="11">
    <source>
        <dbReference type="Pfam" id="PF16415"/>
    </source>
</evidence>
<dbReference type="Pfam" id="PF25097">
    <property type="entry name" value="ARM_Cnot1"/>
    <property type="match status" value="1"/>
</dbReference>
<dbReference type="GO" id="GO:0030015">
    <property type="term" value="C:CCR4-NOT core complex"/>
    <property type="evidence" value="ECO:0007669"/>
    <property type="project" value="InterPro"/>
</dbReference>
<dbReference type="FunCoup" id="A0A162Q613">
    <property type="interactions" value="762"/>
</dbReference>
<comment type="subcellular location">
    <subcellularLocation>
        <location evidence="1">Nucleus</location>
    </subcellularLocation>
</comment>
<keyword evidence="2" id="KW-0678">Repressor</keyword>
<feature type="domain" description="CCR4-Not complex component Not1 C-terminal" evidence="9">
    <location>
        <begin position="1485"/>
        <end position="1824"/>
    </location>
</feature>
<dbReference type="OrthoDB" id="1933107at2759"/>
<dbReference type="InParanoid" id="A0A162Q613"/>
<organism evidence="15 16">
    <name type="scientific">Phycomyces blakesleeanus (strain ATCC 8743b / DSM 1359 / FGSC 10004 / NBRC 33097 / NRRL 1555)</name>
    <dbReference type="NCBI Taxonomy" id="763407"/>
    <lineage>
        <taxon>Eukaryota</taxon>
        <taxon>Fungi</taxon>
        <taxon>Fungi incertae sedis</taxon>
        <taxon>Mucoromycota</taxon>
        <taxon>Mucoromycotina</taxon>
        <taxon>Mucoromycetes</taxon>
        <taxon>Mucorales</taxon>
        <taxon>Phycomycetaceae</taxon>
        <taxon>Phycomyces</taxon>
    </lineage>
</organism>
<evidence type="ECO:0000256" key="5">
    <source>
        <dbReference type="ARBA" id="ARBA00023242"/>
    </source>
</evidence>
<dbReference type="GO" id="GO:0000932">
    <property type="term" value="C:P-body"/>
    <property type="evidence" value="ECO:0007669"/>
    <property type="project" value="TreeGrafter"/>
</dbReference>
<dbReference type="Gene3D" id="1.25.40.180">
    <property type="match status" value="1"/>
</dbReference>
<dbReference type="STRING" id="763407.A0A162Q613"/>
<evidence type="ECO:0000256" key="4">
    <source>
        <dbReference type="ARBA" id="ARBA00023163"/>
    </source>
</evidence>
<dbReference type="GO" id="GO:0005634">
    <property type="term" value="C:nucleus"/>
    <property type="evidence" value="ECO:0007669"/>
    <property type="project" value="UniProtKB-SubCell"/>
</dbReference>
<dbReference type="Pfam" id="PF16417">
    <property type="entry name" value="CNOT1_TTP_bind"/>
    <property type="match status" value="1"/>
</dbReference>
<feature type="domain" description="CCR4-NOT transcription complex subunit 1" evidence="10">
    <location>
        <begin position="915"/>
        <end position="1052"/>
    </location>
</feature>
<dbReference type="InterPro" id="IPR040398">
    <property type="entry name" value="Not1"/>
</dbReference>
<evidence type="ECO:0000259" key="12">
    <source>
        <dbReference type="Pfam" id="PF16417"/>
    </source>
</evidence>
<evidence type="ECO:0000256" key="3">
    <source>
        <dbReference type="ARBA" id="ARBA00023015"/>
    </source>
</evidence>
<feature type="compositionally biased region" description="Basic and acidic residues" evidence="8">
    <location>
        <begin position="413"/>
        <end position="429"/>
    </location>
</feature>
<dbReference type="Pfam" id="PF16418">
    <property type="entry name" value="CNOT1_HEAT"/>
    <property type="match status" value="1"/>
</dbReference>
<keyword evidence="16" id="KW-1185">Reference proteome</keyword>
<evidence type="ECO:0000313" key="15">
    <source>
        <dbReference type="EMBL" id="OAD80416.1"/>
    </source>
</evidence>
<keyword evidence="3" id="KW-0805">Transcription regulation</keyword>
<dbReference type="GeneID" id="28998916"/>
<dbReference type="InterPro" id="IPR038535">
    <property type="entry name" value="CNOT1_TTP_bind_sf"/>
</dbReference>
<feature type="compositionally biased region" description="Basic and acidic residues" evidence="8">
    <location>
        <begin position="599"/>
        <end position="617"/>
    </location>
</feature>
<dbReference type="PANTHER" id="PTHR13162:SF8">
    <property type="entry name" value="CCR4-NOT TRANSCRIPTION COMPLEX SUBUNIT 1"/>
    <property type="match status" value="1"/>
</dbReference>
<dbReference type="VEuPathDB" id="FungiDB:PHYBLDRAFT_178582"/>
<dbReference type="Proteomes" id="UP000077315">
    <property type="component" value="Unassembled WGS sequence"/>
</dbReference>
<feature type="compositionally biased region" description="Basic and acidic residues" evidence="8">
    <location>
        <begin position="860"/>
        <end position="871"/>
    </location>
</feature>
<feature type="region of interest" description="Disordered" evidence="8">
    <location>
        <begin position="410"/>
        <end position="429"/>
    </location>
</feature>
<keyword evidence="5" id="KW-0539">Nucleus</keyword>
<evidence type="ECO:0000256" key="6">
    <source>
        <dbReference type="ARBA" id="ARBA00059181"/>
    </source>
</evidence>
<dbReference type="CDD" id="cd20710">
    <property type="entry name" value="NOT1_connector"/>
    <property type="match status" value="1"/>
</dbReference>
<feature type="region of interest" description="Disordered" evidence="8">
    <location>
        <begin position="847"/>
        <end position="886"/>
    </location>
</feature>
<dbReference type="EMBL" id="KV440971">
    <property type="protein sequence ID" value="OAD80416.1"/>
    <property type="molecule type" value="Genomic_DNA"/>
</dbReference>
<evidence type="ECO:0000259" key="14">
    <source>
        <dbReference type="Pfam" id="PF25097"/>
    </source>
</evidence>
<dbReference type="InterPro" id="IPR055454">
    <property type="entry name" value="CNOT1-like_NOT1_connector"/>
</dbReference>
<dbReference type="Gene3D" id="1.25.40.790">
    <property type="match status" value="1"/>
</dbReference>
<dbReference type="RefSeq" id="XP_018298456.1">
    <property type="nucleotide sequence ID" value="XM_018438010.1"/>
</dbReference>
<proteinExistence type="predicted"/>
<dbReference type="GO" id="GO:0060090">
    <property type="term" value="F:molecular adaptor activity"/>
    <property type="evidence" value="ECO:0007669"/>
    <property type="project" value="TreeGrafter"/>
</dbReference>
<dbReference type="InterPro" id="IPR032194">
    <property type="entry name" value="CNOT1_HEAT"/>
</dbReference>
<dbReference type="InterPro" id="IPR024557">
    <property type="entry name" value="CNOT1_dom_4"/>
</dbReference>
<name>A0A162Q613_PHYB8</name>
<sequence length="1832" mass="208680">MSRPVDVFGLSNIFRELGYPSCSTLENAMRVMENRELNPMAIARVLTMMVGTHNSLTPTSDATTWNIENFVAAVKKKEPALDWTAVMYGLDIPDFYVFDSTGLKILVDAWNYSQKDTHLSFPAYVFMQPWRNVRGHLSVLYQMIYGSPDVLDLSRLPLRKIIRDVHIQALPMSVRASLLHLASQQLNCLDLVEAVIKITDTSVIEDVKLLMDQLVRHVPELLLLGLAQIQPIKNELHRDLLLRLFSIFVIGHTNSVLVVMLLWNIHSTLLLGGFLDMYKNDPTSISRILDLSQEAKILAHVLRADMPFFTLDMASLAARRQHLNMEKWLNERISEDGMMFIVACINFLEAKYTIEVSRRSGANSVRTLQLSSEVIKTFFRVLSEKPLSPTDSLKVSKLIQVYTQLYPQLSESHPNHKKDPEEVTETERSYSRDVEEAVRGYFEKLYTNAISPSSFAIALKNCQDSKEQRQVDFFLCTLHTLLDEARFFNQYPENELMATGELLGLLIDQRSISFDRLRVALKLVLDALNYPPGSKMFNFGAQALAQFQGRLSEWPQYTFLLSRIGGLSDYPALTDNVADTLQKMSLQDADVSATNASSKEPKIEQPDHRASAVARREDDELAPNVGTLLQRAPNKNYQDPPLKVQERVSFLINNLSISNLESKKTELEQLLQEPTWGWFSHYLVVRRVTIEPNNHELYATLLKSLQKSSLIDNVVEETFDNIRILIQSDNNIETTNRDMLKNLGSWLGRMTLARNRPIRHKDLSFKGLLLDAYYKDRSIVAIPLVCKILQHTADNKVFKPPNPWLMSILKLLAELYWTDNLKLNMKFEIELLFKALDIDLKKIEPSSELSKRSPPGIDVDTDKRRPPKIEPEQIVNPGSPETVSDSVPDFDITALLSKLNFTPGIAHFMLQQPVAKTAVYRAISEAFEEIVPPIIDTSSNIAVASTKELVLKDFATDPNEIKVRQAAHAMVQPLAANLAMITCKEPLYKNMLAFIRIHLMQVGFLENLSEEIATLVTSDNIDTACLFVEHIARARATVSVDRALSPAYFNRIGYRDQRNPAPYFDSLSLHGSPHDIQLPELLRPIGSINPQQMNVYESFHNMYTGEPSYIGYVGPESQGDTGQPLVDPNQDGFAEKLEQVLLELDRLVRECSIPSCAQLPPNHDICLLIRQIPLLITQSVTPLKTMLSFVEKLVFVLYQSTTPFALEIYTVFLQSLFELSGDAAKETLAWIIYSNDDRKYNAPVIAMLICHELLPLEEYDVQLAKKIDIKNNTIIEFSVHLIRLCLFNNPTTLLEDHILTVASLNELAKNEKDVPESVVALMQDLKQQISHPYTEISPNLDCLEMRILLAEWVRLCQHPMATEGIYRTLAKKVLQATQDEEGRCFFFRLCTETCVNQSLMFSPNNTSHQRRVGVTIDSFSKLVRYTIMVEPSKDDKAKIKHLSDTLSIVILVLANHHQTRGTNFYQKPFLRLLSSMFSEISKIGIKSVESGMIIVFSNTLYTLQPMNFPGFAYSWLQLISHRNLLPQLMVVNDSKGSIMCQKLILSLLRFLRPLLEKRSLPSSTKTFYQGTLRVLVVLLHDFPEFFCNNYMVFSQAIPHSCIQMRNLVLSAFPKAMLLPDPFKPDSQSDGLPEYKEPPVLDTGYARVLQEKGFKDDIDQYVQGKGKDKAFLKRALDHLKNDTKDSETHLEILAAFVLYIGSKVAENPEPKVSMEDNVAVGVFKYLLANFESEGRYILINDIADHLRYPNSHTHFFSKALLFLFDDQSESVKEQITRVLLERLIVNRPHPWGLLASFMELIKDPDFWNHDFIRCSPDIERLFENVYRSINQTL</sequence>
<evidence type="ECO:0000259" key="9">
    <source>
        <dbReference type="Pfam" id="PF04054"/>
    </source>
</evidence>
<dbReference type="GO" id="GO:0000289">
    <property type="term" value="P:nuclear-transcribed mRNA poly(A) tail shortening"/>
    <property type="evidence" value="ECO:0007669"/>
    <property type="project" value="UniProtKB-ARBA"/>
</dbReference>
<dbReference type="Pfam" id="PF16415">
    <property type="entry name" value="CNOT1_CAF1_bind"/>
    <property type="match status" value="1"/>
</dbReference>
<dbReference type="FunFam" id="1.25.40.180:FF:000012">
    <property type="entry name" value="Ccr4-Not transcription complex subunit"/>
    <property type="match status" value="1"/>
</dbReference>
<feature type="domain" description="CCR4-NOT transcription complex subunit 1 HEAT repeat" evidence="13">
    <location>
        <begin position="239"/>
        <end position="382"/>
    </location>
</feature>
<evidence type="ECO:0000256" key="7">
    <source>
        <dbReference type="ARBA" id="ARBA00074459"/>
    </source>
</evidence>
<evidence type="ECO:0000313" key="16">
    <source>
        <dbReference type="Proteomes" id="UP000077315"/>
    </source>
</evidence>
<dbReference type="Gene3D" id="1.25.40.840">
    <property type="entry name" value="CCR4-NOT transcription complex subunit 1 TTP binding domain"/>
    <property type="match status" value="1"/>
</dbReference>
<protein>
    <recommendedName>
        <fullName evidence="7">General negative regulator of transcription subunit 1</fullName>
    </recommendedName>
</protein>
<dbReference type="InterPro" id="IPR032193">
    <property type="entry name" value="CNOT1_TTP_bind"/>
</dbReference>